<evidence type="ECO:0000259" key="12">
    <source>
        <dbReference type="PROSITE" id="PS51194"/>
    </source>
</evidence>
<dbReference type="InterPro" id="IPR027417">
    <property type="entry name" value="P-loop_NTPase"/>
</dbReference>
<dbReference type="EC" id="3.6.4.12" evidence="9"/>
<dbReference type="GO" id="GO:0045003">
    <property type="term" value="P:double-strand break repair via synthesis-dependent strand annealing"/>
    <property type="evidence" value="ECO:0007669"/>
    <property type="project" value="TreeGrafter"/>
</dbReference>
<dbReference type="InterPro" id="IPR044749">
    <property type="entry name" value="FANCM_DEXDc"/>
</dbReference>
<keyword evidence="6" id="KW-0067">ATP-binding</keyword>
<comment type="subunit">
    <text evidence="9">Interacts with the MHF histone-fold complex to form the FANCM-MHF complex.</text>
</comment>
<dbReference type="PANTHER" id="PTHR14025">
    <property type="entry name" value="FANCONI ANEMIA GROUP M FANCM FAMILY MEMBER"/>
    <property type="match status" value="1"/>
</dbReference>
<dbReference type="Pfam" id="PF00271">
    <property type="entry name" value="Helicase_C"/>
    <property type="match status" value="1"/>
</dbReference>
<feature type="domain" description="Helicase ATP-binding" evidence="11">
    <location>
        <begin position="95"/>
        <end position="262"/>
    </location>
</feature>
<comment type="catalytic activity">
    <reaction evidence="8 9">
        <text>ATP + H2O = ADP + phosphate + H(+)</text>
        <dbReference type="Rhea" id="RHEA:13065"/>
        <dbReference type="ChEBI" id="CHEBI:15377"/>
        <dbReference type="ChEBI" id="CHEBI:15378"/>
        <dbReference type="ChEBI" id="CHEBI:30616"/>
        <dbReference type="ChEBI" id="CHEBI:43474"/>
        <dbReference type="ChEBI" id="CHEBI:456216"/>
        <dbReference type="EC" id="3.6.4.12"/>
    </reaction>
</comment>
<protein>
    <recommendedName>
        <fullName evidence="9">ATP-dependent DNA helicase</fullName>
        <ecNumber evidence="9">3.6.4.12</ecNumber>
    </recommendedName>
</protein>
<dbReference type="Proteomes" id="UP000019375">
    <property type="component" value="Unassembled WGS sequence"/>
</dbReference>
<dbReference type="PROSITE" id="PS51194">
    <property type="entry name" value="HELICASE_CTER"/>
    <property type="match status" value="1"/>
</dbReference>
<dbReference type="CDD" id="cd18033">
    <property type="entry name" value="DEXDc_FANCM"/>
    <property type="match status" value="1"/>
</dbReference>
<evidence type="ECO:0000256" key="8">
    <source>
        <dbReference type="ARBA" id="ARBA00047995"/>
    </source>
</evidence>
<dbReference type="PANTHER" id="PTHR14025:SF20">
    <property type="entry name" value="FANCONI ANEMIA GROUP M PROTEIN"/>
    <property type="match status" value="1"/>
</dbReference>
<feature type="compositionally biased region" description="Basic and acidic residues" evidence="10">
    <location>
        <begin position="512"/>
        <end position="543"/>
    </location>
</feature>
<evidence type="ECO:0000256" key="9">
    <source>
        <dbReference type="RuleBase" id="RU367027"/>
    </source>
</evidence>
<dbReference type="OrthoDB" id="164902at2759"/>
<feature type="domain" description="Helicase C-terminal" evidence="12">
    <location>
        <begin position="464"/>
        <end position="655"/>
    </location>
</feature>
<evidence type="ECO:0000313" key="14">
    <source>
        <dbReference type="Proteomes" id="UP000019375"/>
    </source>
</evidence>
<keyword evidence="5" id="KW-0347">Helicase</keyword>
<evidence type="ECO:0000313" key="13">
    <source>
        <dbReference type="EMBL" id="CDF91737.1"/>
    </source>
</evidence>
<evidence type="ECO:0000256" key="6">
    <source>
        <dbReference type="ARBA" id="ARBA00022840"/>
    </source>
</evidence>
<dbReference type="PROSITE" id="PS51192">
    <property type="entry name" value="HELICASE_ATP_BIND_1"/>
    <property type="match status" value="1"/>
</dbReference>
<dbReference type="SMART" id="SM00487">
    <property type="entry name" value="DEXDc"/>
    <property type="match status" value="1"/>
</dbReference>
<proteinExistence type="inferred from homology"/>
<evidence type="ECO:0000256" key="10">
    <source>
        <dbReference type="SAM" id="MobiDB-lite"/>
    </source>
</evidence>
<evidence type="ECO:0000256" key="3">
    <source>
        <dbReference type="ARBA" id="ARBA00022741"/>
    </source>
</evidence>
<dbReference type="GO" id="GO:0036297">
    <property type="term" value="P:interstrand cross-link repair"/>
    <property type="evidence" value="ECO:0007669"/>
    <property type="project" value="UniProtKB-ARBA"/>
</dbReference>
<evidence type="ECO:0000256" key="4">
    <source>
        <dbReference type="ARBA" id="ARBA00022801"/>
    </source>
</evidence>
<feature type="compositionally biased region" description="Low complexity" evidence="10">
    <location>
        <begin position="804"/>
        <end position="813"/>
    </location>
</feature>
<dbReference type="GO" id="GO:0000400">
    <property type="term" value="F:four-way junction DNA binding"/>
    <property type="evidence" value="ECO:0007669"/>
    <property type="project" value="TreeGrafter"/>
</dbReference>
<evidence type="ECO:0000256" key="5">
    <source>
        <dbReference type="ARBA" id="ARBA00022806"/>
    </source>
</evidence>
<dbReference type="GO" id="GO:0005634">
    <property type="term" value="C:nucleus"/>
    <property type="evidence" value="ECO:0007669"/>
    <property type="project" value="UniProtKB-SubCell"/>
</dbReference>
<dbReference type="SMART" id="SM00490">
    <property type="entry name" value="HELICc"/>
    <property type="match status" value="1"/>
</dbReference>
<gene>
    <name evidence="13" type="ORF">BN860_02410g</name>
</gene>
<comment type="similarity">
    <text evidence="2 9">Belongs to the DEAD box helicase family. DEAH subfamily. FANCM sub-subfamily.</text>
</comment>
<dbReference type="InterPro" id="IPR039686">
    <property type="entry name" value="FANCM/Mph1-like_ID"/>
</dbReference>
<evidence type="ECO:0000256" key="1">
    <source>
        <dbReference type="ARBA" id="ARBA00004123"/>
    </source>
</evidence>
<dbReference type="Gene3D" id="3.40.50.300">
    <property type="entry name" value="P-loop containing nucleotide triphosphate hydrolases"/>
    <property type="match status" value="2"/>
</dbReference>
<dbReference type="InterPro" id="IPR006935">
    <property type="entry name" value="Helicase/UvrB_N"/>
</dbReference>
<dbReference type="Pfam" id="PF04851">
    <property type="entry name" value="ResIII"/>
    <property type="match status" value="1"/>
</dbReference>
<feature type="compositionally biased region" description="Basic and acidic residues" evidence="10">
    <location>
        <begin position="762"/>
        <end position="772"/>
    </location>
</feature>
<dbReference type="FunFam" id="3.40.50.300:FF:000861">
    <property type="entry name" value="Fanconi anemia, complementation group M"/>
    <property type="match status" value="1"/>
</dbReference>
<accession>A0A8J2XAU4</accession>
<sequence>MATFGGEDSDLDDDELDSLNREGAVNRVVNETVLRRAIPVQRNLLGQVLPGQTSHYEEINKEVTYKATHHALNEEKLKHYIYPTNYEVRDYQFDIVKKALFENVLCAVPTGMGKTFIAGTVMLNFFLWTIRGKIIFMAPTRPLVAQQIKACLGITGIPHNETAILLDKSRKNREEIWACKRVFFTTPQVVENDLKRGALNPKDLVCLVIDEAHRATGSYAYTNVVKFIDRFNTSYRILALTATPGTDLESVQEVVNNLDISRIEIRTEESMDIAKYMKRKSQAKIEVAPIPEVVDIVEQLGIAILPILRQAVELGIYEDCDPSQINAFKAMQQSQKVVANPSIPEGIKWTNFFILQLLNHVGQMLKRIKIYGIRTFYNYFSNKHLEFTTKYGLGKSTNKLAAEFYYHPILKALSTQCENLLADTQFLGHGKLQHVRSELIDFFSQAKSDSRVIIFTELRESALEIVKSVDAMDSPHVRPHIFIGQARGKEGFDEVTFTRNNKPKGRKKIDRLKREEERLKNEEEKKKRKKQEALEREARRTGSSEEAQITGMTQKQQKEVIQKFKDGDYNVLVCTSIGEEGLDIGEVDLIICYDTTSSPVKNIQRMGRTGRKRDGKIVLLFSSNESYKFEQAMKDYANLQRLITQNFLEYQNSDRIIPPSVRPSCRKQYITVSEEDQEVNDMEDSEEVIRFATQCMLGKEPKKTRKTKQSKKEKRFFMPSDVETGIITANQLVYRVEEPKREHPTLDNLEYDSLDMSSPSKSDFEEPARKDYTSSQHFEQPPPNFILQTSSQASPAMSPRVTLSSKNKSKASSLPIPVGGELPTKASSVEMKVEHNLSRGSKTHMSDAKPLPPPLRDIENPQLRPENLCHDKKTSKQSLNPSYPSLVPFNIKAEPFSPEKIASDYTDSISLEHKIESDENRQSSPFSSKRQHIFNDFSNNNGGLLTSEERDFFQRNYSVDHTVAIDTIPNFSLYTKHVHVPHSTRNEGFLQLFRDLRNVDKARIIEMNRTRCIARGLQSGILDQEEEKCTFPSAMVENHEIKVLPRPLPDNDDLDNILGSDSDF</sequence>
<feature type="region of interest" description="Disordered" evidence="10">
    <location>
        <begin position="496"/>
        <end position="555"/>
    </location>
</feature>
<dbReference type="InterPro" id="IPR001650">
    <property type="entry name" value="Helicase_C-like"/>
</dbReference>
<name>A0A8J2XAU4_ZYGB2</name>
<dbReference type="AlphaFoldDB" id="A0A8J2XAU4"/>
<evidence type="ECO:0000256" key="2">
    <source>
        <dbReference type="ARBA" id="ARBA00009889"/>
    </source>
</evidence>
<dbReference type="CDD" id="cd12091">
    <property type="entry name" value="FANCM_ID"/>
    <property type="match status" value="1"/>
</dbReference>
<comment type="subcellular location">
    <subcellularLocation>
        <location evidence="1 9">Nucleus</location>
    </subcellularLocation>
</comment>
<keyword evidence="14" id="KW-1185">Reference proteome</keyword>
<feature type="compositionally biased region" description="Basic residues" evidence="10">
    <location>
        <begin position="501"/>
        <end position="511"/>
    </location>
</feature>
<dbReference type="GO" id="GO:0009378">
    <property type="term" value="F:four-way junction helicase activity"/>
    <property type="evidence" value="ECO:0007669"/>
    <property type="project" value="TreeGrafter"/>
</dbReference>
<dbReference type="SUPFAM" id="SSF52540">
    <property type="entry name" value="P-loop containing nucleoside triphosphate hydrolases"/>
    <property type="match status" value="1"/>
</dbReference>
<reference evidence="14" key="1">
    <citation type="journal article" date="2013" name="Genome Announc.">
        <title>Genome sequence of the food spoilage yeast Zygosaccharomyces bailii CLIB 213(T).</title>
        <authorList>
            <person name="Galeote V."/>
            <person name="Bigey F."/>
            <person name="Devillers H."/>
            <person name="Neuveglise C."/>
            <person name="Dequin S."/>
        </authorList>
    </citation>
    <scope>NUCLEOTIDE SEQUENCE [LARGE SCALE GENOMIC DNA]</scope>
    <source>
        <strain evidence="14">CLIB 213 / ATCC 58445 / CBS 680 / CCRC 21525 / NBRC 1098 / NCYC 1416 / NRRL Y-2227</strain>
    </source>
</reference>
<feature type="compositionally biased region" description="Polar residues" evidence="10">
    <location>
        <begin position="786"/>
        <end position="795"/>
    </location>
</feature>
<feature type="region of interest" description="Disordered" evidence="10">
    <location>
        <begin position="744"/>
        <end position="881"/>
    </location>
</feature>
<evidence type="ECO:0000259" key="11">
    <source>
        <dbReference type="PROSITE" id="PS51192"/>
    </source>
</evidence>
<comment type="function">
    <text evidence="9">ATP-dependent DNA helicase involved in DNA damage repair by homologous recombination and in genome maintenance. Capable of unwinding D-loops. Plays a role in limiting crossover recombinants during mitotic DNA double-strand break (DSB) repair. Component of a FANCM-MHF complex which promotes gene conversion at blocked replication forks, probably by reversal of the stalled fork.</text>
</comment>
<organism evidence="13 14">
    <name type="scientific">Zygosaccharomyces bailii (strain CLIB 213 / ATCC 58445 / CBS 680 / BCRC 21525 / NBRC 1098 / NCYC 1416 / NRRL Y-2227)</name>
    <dbReference type="NCBI Taxonomy" id="1333698"/>
    <lineage>
        <taxon>Eukaryota</taxon>
        <taxon>Fungi</taxon>
        <taxon>Dikarya</taxon>
        <taxon>Ascomycota</taxon>
        <taxon>Saccharomycotina</taxon>
        <taxon>Saccharomycetes</taxon>
        <taxon>Saccharomycetales</taxon>
        <taxon>Saccharomycetaceae</taxon>
        <taxon>Zygosaccharomyces</taxon>
    </lineage>
</organism>
<keyword evidence="4" id="KW-0378">Hydrolase</keyword>
<dbReference type="GO" id="GO:0043138">
    <property type="term" value="F:3'-5' DNA helicase activity"/>
    <property type="evidence" value="ECO:0007669"/>
    <property type="project" value="InterPro"/>
</dbReference>
<evidence type="ECO:0000256" key="7">
    <source>
        <dbReference type="ARBA" id="ARBA00023242"/>
    </source>
</evidence>
<feature type="compositionally biased region" description="Polar residues" evidence="10">
    <location>
        <begin position="544"/>
        <end position="555"/>
    </location>
</feature>
<dbReference type="GO" id="GO:0005524">
    <property type="term" value="F:ATP binding"/>
    <property type="evidence" value="ECO:0007669"/>
    <property type="project" value="UniProtKB-UniRule"/>
</dbReference>
<dbReference type="GO" id="GO:0016787">
    <property type="term" value="F:hydrolase activity"/>
    <property type="evidence" value="ECO:0007669"/>
    <property type="project" value="UniProtKB-KW"/>
</dbReference>
<keyword evidence="7" id="KW-0539">Nucleus</keyword>
<dbReference type="InterPro" id="IPR014001">
    <property type="entry name" value="Helicase_ATP-bd"/>
</dbReference>
<dbReference type="EMBL" id="HG316466">
    <property type="protein sequence ID" value="CDF91737.1"/>
    <property type="molecule type" value="Genomic_DNA"/>
</dbReference>
<keyword evidence="3" id="KW-0547">Nucleotide-binding</keyword>